<evidence type="ECO:0000313" key="3">
    <source>
        <dbReference type="RefSeq" id="XP_015524198.2"/>
    </source>
</evidence>
<dbReference type="InterPro" id="IPR003347">
    <property type="entry name" value="JmjC_dom"/>
</dbReference>
<dbReference type="FunCoup" id="A0A6J0CBZ7">
    <property type="interactions" value="1273"/>
</dbReference>
<name>A0A6J0CBZ7_NEOLC</name>
<dbReference type="SUPFAM" id="SSF51197">
    <property type="entry name" value="Clavaminate synthase-like"/>
    <property type="match status" value="1"/>
</dbReference>
<dbReference type="InterPro" id="IPR041667">
    <property type="entry name" value="Cupin_8"/>
</dbReference>
<dbReference type="KEGG" id="nlo:107227534"/>
<dbReference type="PANTHER" id="PTHR12461:SF99">
    <property type="entry name" value="BIFUNCTIONAL PEPTIDASE AND (3S)-LYSYL HYDROXYLASE JMJD7"/>
    <property type="match status" value="1"/>
</dbReference>
<dbReference type="AlphaFoldDB" id="A0A6J0CBZ7"/>
<dbReference type="GO" id="GO:0005737">
    <property type="term" value="C:cytoplasm"/>
    <property type="evidence" value="ECO:0007669"/>
    <property type="project" value="UniProtKB-SubCell"/>
</dbReference>
<dbReference type="InterPro" id="IPR014710">
    <property type="entry name" value="RmlC-like_jellyroll"/>
</dbReference>
<keyword evidence="2" id="KW-1185">Reference proteome</keyword>
<feature type="domain" description="JmjC" evidence="1">
    <location>
        <begin position="170"/>
        <end position="377"/>
    </location>
</feature>
<dbReference type="GO" id="GO:0106155">
    <property type="term" value="F:peptidyl-lysine 3-dioxygenase activity"/>
    <property type="evidence" value="ECO:0007669"/>
    <property type="project" value="UniProtKB-EC"/>
</dbReference>
<dbReference type="PROSITE" id="PS51184">
    <property type="entry name" value="JMJC"/>
    <property type="match status" value="1"/>
</dbReference>
<dbReference type="Pfam" id="PF13621">
    <property type="entry name" value="Cupin_8"/>
    <property type="match status" value="1"/>
</dbReference>
<sequence length="381" mass="44041">MQNKTGDDATRVTCVILLDVCDLHQNSIQPRCFKCSTCHVVVGKMLPENEDKIKRFCNVLSQESRELYLTKKVSEVERSISPLIFHREYVSKNLPLLIRGGVSQWPAIGKWNIPYFRETLGDKIVSVAVTPNGYADAIAVKELEDGTGKKEYFVMPEERLVPMSTFLDALESPTQGNVYYIQKQNSNFNEDFPELWSDAGTDISWATETFGKNPDAVNFWMGDQRAVTSMHKDPYENIYCVIAGEKEFVLHPPTDLPWIPYKNYPPANYREIKPGEWLIDPIITESTIDEFLEERNDFQLDFNVIPWISIDPLNPDYMRYPAYKNANTLRVTVCEGDVLYLPSLWFHHVTQSHACIAVNYWYDMEYDIKYAYYKALEALCK</sequence>
<dbReference type="InParanoid" id="A0A6J0CBZ7"/>
<dbReference type="Proteomes" id="UP000829291">
    <property type="component" value="Chromosome 1"/>
</dbReference>
<protein>
    <submittedName>
        <fullName evidence="3">Bifunctional peptidase and (3S)-lysyl hydroxylase JMJD7</fullName>
    </submittedName>
</protein>
<dbReference type="Gene3D" id="2.60.120.10">
    <property type="entry name" value="Jelly Rolls"/>
    <property type="match status" value="1"/>
</dbReference>
<evidence type="ECO:0000259" key="1">
    <source>
        <dbReference type="PROSITE" id="PS51184"/>
    </source>
</evidence>
<dbReference type="GO" id="GO:0016787">
    <property type="term" value="F:hydrolase activity"/>
    <property type="evidence" value="ECO:0007669"/>
    <property type="project" value="UniProtKB-KW"/>
</dbReference>
<dbReference type="GeneID" id="107227534"/>
<reference evidence="3" key="1">
    <citation type="submission" date="2025-08" db="UniProtKB">
        <authorList>
            <consortium name="RefSeq"/>
        </authorList>
    </citation>
    <scope>IDENTIFICATION</scope>
    <source>
        <tissue evidence="3">Thorax and Abdomen</tissue>
    </source>
</reference>
<dbReference type="OrthoDB" id="415358at2759"/>
<dbReference type="PANTHER" id="PTHR12461">
    <property type="entry name" value="HYPOXIA-INDUCIBLE FACTOR 1 ALPHA INHIBITOR-RELATED"/>
    <property type="match status" value="1"/>
</dbReference>
<proteinExistence type="predicted"/>
<dbReference type="RefSeq" id="XP_015524198.2">
    <property type="nucleotide sequence ID" value="XM_015668712.2"/>
</dbReference>
<organism evidence="3">
    <name type="scientific">Neodiprion lecontei</name>
    <name type="common">Redheaded pine sawfly</name>
    <dbReference type="NCBI Taxonomy" id="441921"/>
    <lineage>
        <taxon>Eukaryota</taxon>
        <taxon>Metazoa</taxon>
        <taxon>Ecdysozoa</taxon>
        <taxon>Arthropoda</taxon>
        <taxon>Hexapoda</taxon>
        <taxon>Insecta</taxon>
        <taxon>Pterygota</taxon>
        <taxon>Neoptera</taxon>
        <taxon>Endopterygota</taxon>
        <taxon>Hymenoptera</taxon>
        <taxon>Tenthredinoidea</taxon>
        <taxon>Diprionidae</taxon>
        <taxon>Diprioninae</taxon>
        <taxon>Neodiprion</taxon>
    </lineage>
</organism>
<dbReference type="SMART" id="SM00558">
    <property type="entry name" value="JmjC"/>
    <property type="match status" value="1"/>
</dbReference>
<dbReference type="GO" id="GO:0046872">
    <property type="term" value="F:metal ion binding"/>
    <property type="evidence" value="ECO:0007669"/>
    <property type="project" value="UniProtKB-KW"/>
</dbReference>
<evidence type="ECO:0000313" key="2">
    <source>
        <dbReference type="Proteomes" id="UP000829291"/>
    </source>
</evidence>
<accession>A0A6J0CBZ7</accession>
<gene>
    <name evidence="3" type="primary">LOC107227534</name>
</gene>
<dbReference type="GO" id="GO:0005634">
    <property type="term" value="C:nucleus"/>
    <property type="evidence" value="ECO:0007669"/>
    <property type="project" value="UniProtKB-SubCell"/>
</dbReference>